<comment type="similarity">
    <text evidence="1">Belongs to the short-chain dehydrogenases/reductases (SDR) family.</text>
</comment>
<gene>
    <name evidence="2" type="ORF">GCM10008939_22220</name>
</gene>
<dbReference type="InterPro" id="IPR002347">
    <property type="entry name" value="SDR_fam"/>
</dbReference>
<proteinExistence type="inferred from homology"/>
<organism evidence="2 3">
    <name type="scientific">Deinococcus aquiradiocola</name>
    <dbReference type="NCBI Taxonomy" id="393059"/>
    <lineage>
        <taxon>Bacteria</taxon>
        <taxon>Thermotogati</taxon>
        <taxon>Deinococcota</taxon>
        <taxon>Deinococci</taxon>
        <taxon>Deinococcales</taxon>
        <taxon>Deinococcaceae</taxon>
        <taxon>Deinococcus</taxon>
    </lineage>
</organism>
<dbReference type="Pfam" id="PF00106">
    <property type="entry name" value="adh_short"/>
    <property type="match status" value="1"/>
</dbReference>
<evidence type="ECO:0000313" key="2">
    <source>
        <dbReference type="EMBL" id="GGJ77742.1"/>
    </source>
</evidence>
<evidence type="ECO:0000313" key="3">
    <source>
        <dbReference type="Proteomes" id="UP000635726"/>
    </source>
</evidence>
<reference evidence="2" key="2">
    <citation type="submission" date="2020-09" db="EMBL/GenBank/DDBJ databases">
        <authorList>
            <person name="Sun Q."/>
            <person name="Ohkuma M."/>
        </authorList>
    </citation>
    <scope>NUCLEOTIDE SEQUENCE</scope>
    <source>
        <strain evidence="2">JCM 14371</strain>
    </source>
</reference>
<dbReference type="Proteomes" id="UP000635726">
    <property type="component" value="Unassembled WGS sequence"/>
</dbReference>
<dbReference type="PANTHER" id="PTHR42760">
    <property type="entry name" value="SHORT-CHAIN DEHYDROGENASES/REDUCTASES FAMILY MEMBER"/>
    <property type="match status" value="1"/>
</dbReference>
<sequence length="276" mass="28536">MGKDVIVVIGAGAIGIAIGRRQGTGKHVLLADYNEQNLERAKAALEDAGHEVSTHPVDVSEGDSVNALADHAATLGPVVQVIQTAGLSPAQATPQALLAVDLYGTAIVLDEFARVIAPGGAGLVVSSMAGHMFPMLLEEQQALLSTQTRDLLALPFITAIQNSTQAYCVAKKANQLHVQRAAATTWGDRGARVNAISPGIVLTPLARDELNSAAGDGYRAMVRTSASKRMGTVDEIAAAANFMLGQDAAFMTGADLLIDGGVIPAMRTGRLPLPGV</sequence>
<name>A0A917UQX1_9DEIO</name>
<dbReference type="Pfam" id="PF13561">
    <property type="entry name" value="adh_short_C2"/>
    <property type="match status" value="1"/>
</dbReference>
<dbReference type="AlphaFoldDB" id="A0A917UQX1"/>
<dbReference type="NCBIfam" id="NF005395">
    <property type="entry name" value="PRK06940.1"/>
    <property type="match status" value="1"/>
</dbReference>
<dbReference type="EMBL" id="BMOE01000007">
    <property type="protein sequence ID" value="GGJ77742.1"/>
    <property type="molecule type" value="Genomic_DNA"/>
</dbReference>
<dbReference type="RefSeq" id="WP_188963356.1">
    <property type="nucleotide sequence ID" value="NZ_BMOE01000007.1"/>
</dbReference>
<dbReference type="PRINTS" id="PR00081">
    <property type="entry name" value="GDHRDH"/>
</dbReference>
<dbReference type="SUPFAM" id="SSF51735">
    <property type="entry name" value="NAD(P)-binding Rossmann-fold domains"/>
    <property type="match status" value="1"/>
</dbReference>
<keyword evidence="3" id="KW-1185">Reference proteome</keyword>
<dbReference type="GO" id="GO:0016616">
    <property type="term" value="F:oxidoreductase activity, acting on the CH-OH group of donors, NAD or NADP as acceptor"/>
    <property type="evidence" value="ECO:0007669"/>
    <property type="project" value="TreeGrafter"/>
</dbReference>
<protein>
    <submittedName>
        <fullName evidence="2">Short-chain dehydrogenase/reductas</fullName>
    </submittedName>
</protein>
<reference evidence="2" key="1">
    <citation type="journal article" date="2014" name="Int. J. Syst. Evol. Microbiol.">
        <title>Complete genome sequence of Corynebacterium casei LMG S-19264T (=DSM 44701T), isolated from a smear-ripened cheese.</title>
        <authorList>
            <consortium name="US DOE Joint Genome Institute (JGI-PGF)"/>
            <person name="Walter F."/>
            <person name="Albersmeier A."/>
            <person name="Kalinowski J."/>
            <person name="Ruckert C."/>
        </authorList>
    </citation>
    <scope>NUCLEOTIDE SEQUENCE</scope>
    <source>
        <strain evidence="2">JCM 14371</strain>
    </source>
</reference>
<comment type="caution">
    <text evidence="2">The sequence shown here is derived from an EMBL/GenBank/DDBJ whole genome shotgun (WGS) entry which is preliminary data.</text>
</comment>
<dbReference type="InterPro" id="IPR036291">
    <property type="entry name" value="NAD(P)-bd_dom_sf"/>
</dbReference>
<accession>A0A917UQX1</accession>
<evidence type="ECO:0000256" key="1">
    <source>
        <dbReference type="ARBA" id="ARBA00006484"/>
    </source>
</evidence>
<dbReference type="Gene3D" id="3.40.50.720">
    <property type="entry name" value="NAD(P)-binding Rossmann-like Domain"/>
    <property type="match status" value="1"/>
</dbReference>